<reference evidence="1 2" key="1">
    <citation type="submission" date="2012-08" db="EMBL/GenBank/DDBJ databases">
        <title>Oryza genome evolution.</title>
        <authorList>
            <person name="Wing R.A."/>
        </authorList>
    </citation>
    <scope>NUCLEOTIDE SEQUENCE</scope>
</reference>
<organism evidence="1 2">
    <name type="scientific">Leersia perrieri</name>
    <dbReference type="NCBI Taxonomy" id="77586"/>
    <lineage>
        <taxon>Eukaryota</taxon>
        <taxon>Viridiplantae</taxon>
        <taxon>Streptophyta</taxon>
        <taxon>Embryophyta</taxon>
        <taxon>Tracheophyta</taxon>
        <taxon>Spermatophyta</taxon>
        <taxon>Magnoliopsida</taxon>
        <taxon>Liliopsida</taxon>
        <taxon>Poales</taxon>
        <taxon>Poaceae</taxon>
        <taxon>BOP clade</taxon>
        <taxon>Oryzoideae</taxon>
        <taxon>Oryzeae</taxon>
        <taxon>Oryzinae</taxon>
        <taxon>Leersia</taxon>
    </lineage>
</organism>
<name>A0A0D9VK19_9ORYZ</name>
<dbReference type="EnsemblPlants" id="LPERR02G24100.1">
    <property type="protein sequence ID" value="LPERR02G24100.1"/>
    <property type="gene ID" value="LPERR02G24100"/>
</dbReference>
<reference evidence="2" key="2">
    <citation type="submission" date="2013-12" db="EMBL/GenBank/DDBJ databases">
        <authorList>
            <person name="Yu Y."/>
            <person name="Lee S."/>
            <person name="de Baynast K."/>
            <person name="Wissotski M."/>
            <person name="Liu L."/>
            <person name="Talag J."/>
            <person name="Goicoechea J."/>
            <person name="Angelova A."/>
            <person name="Jetty R."/>
            <person name="Kudrna D."/>
            <person name="Golser W."/>
            <person name="Rivera L."/>
            <person name="Zhang J."/>
            <person name="Wing R."/>
        </authorList>
    </citation>
    <scope>NUCLEOTIDE SEQUENCE</scope>
</reference>
<dbReference type="HOGENOM" id="CLU_1621393_0_0_1"/>
<evidence type="ECO:0000313" key="1">
    <source>
        <dbReference type="EnsemblPlants" id="LPERR02G24100.1"/>
    </source>
</evidence>
<reference evidence="1" key="3">
    <citation type="submission" date="2015-04" db="UniProtKB">
        <authorList>
            <consortium name="EnsemblPlants"/>
        </authorList>
    </citation>
    <scope>IDENTIFICATION</scope>
</reference>
<protein>
    <submittedName>
        <fullName evidence="1">Uncharacterized protein</fullName>
    </submittedName>
</protein>
<dbReference type="Gramene" id="LPERR02G24100.1">
    <property type="protein sequence ID" value="LPERR02G24100.1"/>
    <property type="gene ID" value="LPERR02G24100"/>
</dbReference>
<dbReference type="Proteomes" id="UP000032180">
    <property type="component" value="Chromosome 2"/>
</dbReference>
<sequence>MQTHYQVQAWLSTSTFLKRLGGTKSIFECPARIIRGNQIPCMLKKKWTKVRVTKPSIFSSILWISTSFPSTGNPTSRLADLTLTILSGCLAIRANRSIRLKLRFRSLFRRLLRRIRRLRLNRGPILSCASHISSISTPLTLILLDHLHGLHLPSNKVAKLRINP</sequence>
<accession>A0A0D9VK19</accession>
<keyword evidence="2" id="KW-1185">Reference proteome</keyword>
<dbReference type="AlphaFoldDB" id="A0A0D9VK19"/>
<proteinExistence type="predicted"/>
<evidence type="ECO:0000313" key="2">
    <source>
        <dbReference type="Proteomes" id="UP000032180"/>
    </source>
</evidence>